<protein>
    <submittedName>
        <fullName evidence="1">Uncharacterized protein</fullName>
    </submittedName>
</protein>
<accession>A0A2N3Y753</accession>
<proteinExistence type="predicted"/>
<reference evidence="1" key="1">
    <citation type="submission" date="2017-12" db="EMBL/GenBank/DDBJ databases">
        <title>Sequencing the genomes of 1000 Actinobacteria strains.</title>
        <authorList>
            <person name="Klenk H.-P."/>
        </authorList>
    </citation>
    <scope>NUCLEOTIDE SEQUENCE [LARGE SCALE GENOMIC DNA]</scope>
    <source>
        <strain evidence="1">DSM 44228</strain>
    </source>
</reference>
<sequence length="31" mass="3345">MEGKSKISLDAAGYELVLYRLALASSSCLVR</sequence>
<name>A0A2N3Y753_SACSN</name>
<comment type="caution">
    <text evidence="1">The sequence shown here is derived from an EMBL/GenBank/DDBJ whole genome shotgun (WGS) entry which is preliminary data.</text>
</comment>
<evidence type="ECO:0000313" key="2">
    <source>
        <dbReference type="Proteomes" id="UP000233786"/>
    </source>
</evidence>
<keyword evidence="2" id="KW-1185">Reference proteome</keyword>
<gene>
    <name evidence="1" type="ORF">A8926_6875</name>
</gene>
<dbReference type="EMBL" id="PJNB01000001">
    <property type="protein sequence ID" value="PKW18747.1"/>
    <property type="molecule type" value="Genomic_DNA"/>
</dbReference>
<dbReference type="AlphaFoldDB" id="A0A2N3Y753"/>
<dbReference type="Proteomes" id="UP000233786">
    <property type="component" value="Unassembled WGS sequence"/>
</dbReference>
<evidence type="ECO:0000313" key="1">
    <source>
        <dbReference type="EMBL" id="PKW18747.1"/>
    </source>
</evidence>
<organism evidence="1 2">
    <name type="scientific">Saccharopolyspora spinosa</name>
    <dbReference type="NCBI Taxonomy" id="60894"/>
    <lineage>
        <taxon>Bacteria</taxon>
        <taxon>Bacillati</taxon>
        <taxon>Actinomycetota</taxon>
        <taxon>Actinomycetes</taxon>
        <taxon>Pseudonocardiales</taxon>
        <taxon>Pseudonocardiaceae</taxon>
        <taxon>Saccharopolyspora</taxon>
    </lineage>
</organism>